<accession>A0A4S4MZV4</accession>
<dbReference type="OrthoDB" id="346839at2759"/>
<name>A0A4S4MZV4_9APHY</name>
<dbReference type="EMBL" id="SGPM01000147">
    <property type="protein sequence ID" value="THH28960.1"/>
    <property type="molecule type" value="Genomic_DNA"/>
</dbReference>
<evidence type="ECO:0000256" key="1">
    <source>
        <dbReference type="SAM" id="MobiDB-lite"/>
    </source>
</evidence>
<feature type="region of interest" description="Disordered" evidence="1">
    <location>
        <begin position="111"/>
        <end position="166"/>
    </location>
</feature>
<reference evidence="2 3" key="1">
    <citation type="submission" date="2019-02" db="EMBL/GenBank/DDBJ databases">
        <title>Genome sequencing of the rare red list fungi Antrodiella citrinella (Flaviporus citrinellus).</title>
        <authorList>
            <person name="Buettner E."/>
            <person name="Kellner H."/>
        </authorList>
    </citation>
    <scope>NUCLEOTIDE SEQUENCE [LARGE SCALE GENOMIC DNA]</scope>
    <source>
        <strain evidence="2 3">DSM 108506</strain>
    </source>
</reference>
<sequence>MSKGMAIVSFHRPEDAYIARQKYNRKIIDGRRPIMIEIIKDEDQTQVAPLQAPNRPPSLLERLGGVLPLGNGTVPAPVPSQQHPKVQPVAAKAGGMTTIAARKQHQAAQRMQGVAAHPAHQVAAAPRQKVRAKKGPKRLKKTLEQLDSEMDDYRARTDDPAAMKVS</sequence>
<protein>
    <recommendedName>
        <fullName evidence="4">Chromatin target of PRMT1 protein C-terminal domain-containing protein</fullName>
    </recommendedName>
</protein>
<evidence type="ECO:0000313" key="3">
    <source>
        <dbReference type="Proteomes" id="UP000308730"/>
    </source>
</evidence>
<evidence type="ECO:0008006" key="4">
    <source>
        <dbReference type="Google" id="ProtNLM"/>
    </source>
</evidence>
<dbReference type="InterPro" id="IPR035979">
    <property type="entry name" value="RBD_domain_sf"/>
</dbReference>
<dbReference type="AlphaFoldDB" id="A0A4S4MZV4"/>
<dbReference type="Proteomes" id="UP000308730">
    <property type="component" value="Unassembled WGS sequence"/>
</dbReference>
<dbReference type="SUPFAM" id="SSF54928">
    <property type="entry name" value="RNA-binding domain, RBD"/>
    <property type="match status" value="1"/>
</dbReference>
<proteinExistence type="predicted"/>
<feature type="compositionally biased region" description="Basic and acidic residues" evidence="1">
    <location>
        <begin position="151"/>
        <end position="166"/>
    </location>
</feature>
<gene>
    <name evidence="2" type="ORF">EUX98_g5220</name>
</gene>
<feature type="compositionally biased region" description="Basic residues" evidence="1">
    <location>
        <begin position="128"/>
        <end position="140"/>
    </location>
</feature>
<organism evidence="2 3">
    <name type="scientific">Antrodiella citrinella</name>
    <dbReference type="NCBI Taxonomy" id="2447956"/>
    <lineage>
        <taxon>Eukaryota</taxon>
        <taxon>Fungi</taxon>
        <taxon>Dikarya</taxon>
        <taxon>Basidiomycota</taxon>
        <taxon>Agaricomycotina</taxon>
        <taxon>Agaricomycetes</taxon>
        <taxon>Polyporales</taxon>
        <taxon>Steccherinaceae</taxon>
        <taxon>Antrodiella</taxon>
    </lineage>
</organism>
<keyword evidence="3" id="KW-1185">Reference proteome</keyword>
<dbReference type="GO" id="GO:0003676">
    <property type="term" value="F:nucleic acid binding"/>
    <property type="evidence" value="ECO:0007669"/>
    <property type="project" value="InterPro"/>
</dbReference>
<comment type="caution">
    <text evidence="2">The sequence shown here is derived from an EMBL/GenBank/DDBJ whole genome shotgun (WGS) entry which is preliminary data.</text>
</comment>
<evidence type="ECO:0000313" key="2">
    <source>
        <dbReference type="EMBL" id="THH28960.1"/>
    </source>
</evidence>
<feature type="compositionally biased region" description="Low complexity" evidence="1">
    <location>
        <begin position="112"/>
        <end position="126"/>
    </location>
</feature>